<dbReference type="EMBL" id="QGKX02002183">
    <property type="protein sequence ID" value="KAF3490250.1"/>
    <property type="molecule type" value="Genomic_DNA"/>
</dbReference>
<evidence type="ECO:0000313" key="1">
    <source>
        <dbReference type="EMBL" id="KAF3490250.1"/>
    </source>
</evidence>
<comment type="caution">
    <text evidence="1">The sequence shown here is derived from an EMBL/GenBank/DDBJ whole genome shotgun (WGS) entry which is preliminary data.</text>
</comment>
<sequence>MIQSSRGRWIEDPVAVAEQRLRKLRNRLTAVVKDNPELLSADTEKTEEEEDIVGRSELSPLRLQSRLRRFRCSPRQL</sequence>
<protein>
    <submittedName>
        <fullName evidence="1">Uncharacterized protein</fullName>
    </submittedName>
</protein>
<reference evidence="1" key="1">
    <citation type="submission" date="2019-12" db="EMBL/GenBank/DDBJ databases">
        <title>Genome sequencing and annotation of Brassica cretica.</title>
        <authorList>
            <person name="Studholme D.J."/>
            <person name="Sarris P."/>
        </authorList>
    </citation>
    <scope>NUCLEOTIDE SEQUENCE</scope>
    <source>
        <strain evidence="1">PFS-109/04</strain>
        <tissue evidence="1">Leaf</tissue>
    </source>
</reference>
<evidence type="ECO:0000313" key="2">
    <source>
        <dbReference type="Proteomes" id="UP000712600"/>
    </source>
</evidence>
<dbReference type="Proteomes" id="UP000712600">
    <property type="component" value="Unassembled WGS sequence"/>
</dbReference>
<organism evidence="1 2">
    <name type="scientific">Brassica cretica</name>
    <name type="common">Mustard</name>
    <dbReference type="NCBI Taxonomy" id="69181"/>
    <lineage>
        <taxon>Eukaryota</taxon>
        <taxon>Viridiplantae</taxon>
        <taxon>Streptophyta</taxon>
        <taxon>Embryophyta</taxon>
        <taxon>Tracheophyta</taxon>
        <taxon>Spermatophyta</taxon>
        <taxon>Magnoliopsida</taxon>
        <taxon>eudicotyledons</taxon>
        <taxon>Gunneridae</taxon>
        <taxon>Pentapetalae</taxon>
        <taxon>rosids</taxon>
        <taxon>malvids</taxon>
        <taxon>Brassicales</taxon>
        <taxon>Brassicaceae</taxon>
        <taxon>Brassiceae</taxon>
        <taxon>Brassica</taxon>
    </lineage>
</organism>
<accession>A0A8S9NC44</accession>
<gene>
    <name evidence="1" type="ORF">F2Q69_00053593</name>
</gene>
<name>A0A8S9NC44_BRACR</name>
<proteinExistence type="predicted"/>
<dbReference type="AlphaFoldDB" id="A0A8S9NC44"/>